<dbReference type="AlphaFoldDB" id="A0A2T7SWH0"/>
<dbReference type="Proteomes" id="UP000245992">
    <property type="component" value="Unassembled WGS sequence"/>
</dbReference>
<keyword evidence="2" id="KW-1185">Reference proteome</keyword>
<protein>
    <submittedName>
        <fullName evidence="1">Uncharacterized protein</fullName>
    </submittedName>
</protein>
<proteinExistence type="predicted"/>
<accession>A0A2T7SWH0</accession>
<name>A0A2T7SWH0_9ACTN</name>
<evidence type="ECO:0000313" key="1">
    <source>
        <dbReference type="EMBL" id="PVE07174.1"/>
    </source>
</evidence>
<reference evidence="1 2" key="1">
    <citation type="submission" date="2013-12" db="EMBL/GenBank/DDBJ databases">
        <title>Annotated genome of Streptomyces scopuliridis.</title>
        <authorList>
            <person name="Olson J.B."/>
        </authorList>
    </citation>
    <scope>NUCLEOTIDE SEQUENCE [LARGE SCALE GENOMIC DNA]</scope>
    <source>
        <strain evidence="1 2">RB72</strain>
    </source>
</reference>
<organism evidence="1 2">
    <name type="scientific">Streptomyces scopuliridis RB72</name>
    <dbReference type="NCBI Taxonomy" id="1440053"/>
    <lineage>
        <taxon>Bacteria</taxon>
        <taxon>Bacillati</taxon>
        <taxon>Actinomycetota</taxon>
        <taxon>Actinomycetes</taxon>
        <taxon>Kitasatosporales</taxon>
        <taxon>Streptomycetaceae</taxon>
        <taxon>Streptomyces</taxon>
    </lineage>
</organism>
<evidence type="ECO:0000313" key="2">
    <source>
        <dbReference type="Proteomes" id="UP000245992"/>
    </source>
</evidence>
<dbReference type="EMBL" id="AZSP01000279">
    <property type="protein sequence ID" value="PVE07174.1"/>
    <property type="molecule type" value="Genomic_DNA"/>
</dbReference>
<sequence length="64" mass="6795">MPGGHVEGRRVDKHVKLLTAQAILVVNPSTKSFIAYAGQPADSSTKLAVDIIAAGLCIGWCTWM</sequence>
<gene>
    <name evidence="1" type="ORF">Y717_24385</name>
</gene>
<comment type="caution">
    <text evidence="1">The sequence shown here is derived from an EMBL/GenBank/DDBJ whole genome shotgun (WGS) entry which is preliminary data.</text>
</comment>